<evidence type="ECO:0000256" key="1">
    <source>
        <dbReference type="ARBA" id="ARBA00006432"/>
    </source>
</evidence>
<sequence>MTDIAHELDGSATLWELLERRAALTPDAPALLQAAASARHDRRLTFRALRTRAERTAAGLYRLGIRPGSRVAWQLPTRIETVVLTMALARLGAVQTPLIPSYRDREVRFALRESGARFFAVPGRWRGFDHTAMARRLAAELPERPLVFEAYDMLPVADPKALRLPPPPTDGRAVRWIYWTSGTTSDPKGVLHTDRGLIAAGACLAHALRLGPDDVGSMAFPYAHVAGPDYTVMLLLRGFPAVLFEHFSLPESLAAYRRHGVTVAGGSTAFYAMFLAEQRKNPSRTLIPTLRLLAGGGAPKPPELYYEVVRELGCTLTHGYGMTEVPMITMGSPDDTDENLATTEGRPPRGMEIRVVDGEVRLRGEAVCAGYLDEAETRKAFDADGFFRTGDLGRLTESGHLVLTGRAKDIIIRKGENISAKEIEQLLYQHPDVADVAVIGLPDPDRGELVCAVVEQPAGAGPLTLGGVVAYLREAGLSVHKLPERLEVVDALPRNATLRKVLKYRLRERFAAGGAQGTRARPNEPARNGPQDPPEEPSLDRPQDPPERPSLDRPQDPPEEPSLEDRPQSPPGKTAQNAPQDPPQKTAQDGTQDPPPAPSPDGTQALSRHRGEPRRDGIT</sequence>
<feature type="compositionally biased region" description="Polar residues" evidence="3">
    <location>
        <begin position="574"/>
        <end position="591"/>
    </location>
</feature>
<dbReference type="InterPro" id="IPR020845">
    <property type="entry name" value="AMP-binding_CS"/>
</dbReference>
<protein>
    <submittedName>
        <fullName evidence="6">Acyl-CoA synthetase (AMP-forming)/AMP-acid ligase II</fullName>
    </submittedName>
</protein>
<dbReference type="PANTHER" id="PTHR43201:SF5">
    <property type="entry name" value="MEDIUM-CHAIN ACYL-COA LIGASE ACSF2, MITOCHONDRIAL"/>
    <property type="match status" value="1"/>
</dbReference>
<keyword evidence="2 6" id="KW-0436">Ligase</keyword>
<organism evidence="6 7">
    <name type="scientific">Streptomyces demainii</name>
    <dbReference type="NCBI Taxonomy" id="588122"/>
    <lineage>
        <taxon>Bacteria</taxon>
        <taxon>Bacillati</taxon>
        <taxon>Actinomycetota</taxon>
        <taxon>Actinomycetes</taxon>
        <taxon>Kitasatosporales</taxon>
        <taxon>Streptomycetaceae</taxon>
        <taxon>Streptomyces</taxon>
    </lineage>
</organism>
<keyword evidence="7" id="KW-1185">Reference proteome</keyword>
<feature type="domain" description="AMP-dependent synthetase/ligase" evidence="4">
    <location>
        <begin position="18"/>
        <end position="371"/>
    </location>
</feature>
<dbReference type="Pfam" id="PF00501">
    <property type="entry name" value="AMP-binding"/>
    <property type="match status" value="1"/>
</dbReference>
<evidence type="ECO:0000256" key="2">
    <source>
        <dbReference type="ARBA" id="ARBA00022598"/>
    </source>
</evidence>
<feature type="compositionally biased region" description="Basic and acidic residues" evidence="3">
    <location>
        <begin position="609"/>
        <end position="619"/>
    </location>
</feature>
<dbReference type="InterPro" id="IPR000873">
    <property type="entry name" value="AMP-dep_synth/lig_dom"/>
</dbReference>
<dbReference type="PROSITE" id="PS00455">
    <property type="entry name" value="AMP_BINDING"/>
    <property type="match status" value="1"/>
</dbReference>
<dbReference type="PANTHER" id="PTHR43201">
    <property type="entry name" value="ACYL-COA SYNTHETASE"/>
    <property type="match status" value="1"/>
</dbReference>
<dbReference type="InterPro" id="IPR042099">
    <property type="entry name" value="ANL_N_sf"/>
</dbReference>
<gene>
    <name evidence="6" type="ORF">JOF35_000365</name>
</gene>
<dbReference type="InterPro" id="IPR045851">
    <property type="entry name" value="AMP-bd_C_sf"/>
</dbReference>
<reference evidence="6 7" key="1">
    <citation type="submission" date="2023-07" db="EMBL/GenBank/DDBJ databases">
        <title>Sequencing the genomes of 1000 actinobacteria strains.</title>
        <authorList>
            <person name="Klenk H.-P."/>
        </authorList>
    </citation>
    <scope>NUCLEOTIDE SEQUENCE [LARGE SCALE GENOMIC DNA]</scope>
    <source>
        <strain evidence="6 7">DSM 41600</strain>
    </source>
</reference>
<dbReference type="GO" id="GO:0016874">
    <property type="term" value="F:ligase activity"/>
    <property type="evidence" value="ECO:0007669"/>
    <property type="project" value="UniProtKB-KW"/>
</dbReference>
<dbReference type="InterPro" id="IPR025110">
    <property type="entry name" value="AMP-bd_C"/>
</dbReference>
<dbReference type="Proteomes" id="UP001234880">
    <property type="component" value="Unassembled WGS sequence"/>
</dbReference>
<accession>A0ABT9KI43</accession>
<evidence type="ECO:0000259" key="5">
    <source>
        <dbReference type="Pfam" id="PF13193"/>
    </source>
</evidence>
<feature type="compositionally biased region" description="Basic and acidic residues" evidence="3">
    <location>
        <begin position="538"/>
        <end position="556"/>
    </location>
</feature>
<comment type="similarity">
    <text evidence="1">Belongs to the ATP-dependent AMP-binding enzyme family.</text>
</comment>
<evidence type="ECO:0000313" key="7">
    <source>
        <dbReference type="Proteomes" id="UP001234880"/>
    </source>
</evidence>
<proteinExistence type="inferred from homology"/>
<feature type="region of interest" description="Disordered" evidence="3">
    <location>
        <begin position="512"/>
        <end position="619"/>
    </location>
</feature>
<name>A0ABT9KI43_9ACTN</name>
<dbReference type="Gene3D" id="3.40.50.12780">
    <property type="entry name" value="N-terminal domain of ligase-like"/>
    <property type="match status" value="1"/>
</dbReference>
<dbReference type="Pfam" id="PF13193">
    <property type="entry name" value="AMP-binding_C"/>
    <property type="match status" value="1"/>
</dbReference>
<dbReference type="Gene3D" id="3.30.300.30">
    <property type="match status" value="1"/>
</dbReference>
<evidence type="ECO:0000259" key="4">
    <source>
        <dbReference type="Pfam" id="PF00501"/>
    </source>
</evidence>
<evidence type="ECO:0000313" key="6">
    <source>
        <dbReference type="EMBL" id="MDP9608088.1"/>
    </source>
</evidence>
<comment type="caution">
    <text evidence="6">The sequence shown here is derived from an EMBL/GenBank/DDBJ whole genome shotgun (WGS) entry which is preliminary data.</text>
</comment>
<feature type="domain" description="AMP-binding enzyme C-terminal" evidence="5">
    <location>
        <begin position="422"/>
        <end position="496"/>
    </location>
</feature>
<dbReference type="SUPFAM" id="SSF56801">
    <property type="entry name" value="Acetyl-CoA synthetase-like"/>
    <property type="match status" value="1"/>
</dbReference>
<dbReference type="EMBL" id="JAURUE010000001">
    <property type="protein sequence ID" value="MDP9608088.1"/>
    <property type="molecule type" value="Genomic_DNA"/>
</dbReference>
<evidence type="ECO:0000256" key="3">
    <source>
        <dbReference type="SAM" id="MobiDB-lite"/>
    </source>
</evidence>